<organism evidence="3 4">
    <name type="scientific">Bowdeniella nasicola</name>
    <dbReference type="NCBI Taxonomy" id="208480"/>
    <lineage>
        <taxon>Bacteria</taxon>
        <taxon>Bacillati</taxon>
        <taxon>Actinomycetota</taxon>
        <taxon>Actinomycetes</taxon>
        <taxon>Actinomycetales</taxon>
        <taxon>Actinomycetaceae</taxon>
        <taxon>Bowdeniella</taxon>
    </lineage>
</organism>
<dbReference type="PANTHER" id="PTHR10953">
    <property type="entry name" value="UBIQUITIN-ACTIVATING ENZYME E1"/>
    <property type="match status" value="1"/>
</dbReference>
<keyword evidence="3" id="KW-0808">Transferase</keyword>
<keyword evidence="4" id="KW-1185">Reference proteome</keyword>
<evidence type="ECO:0000256" key="1">
    <source>
        <dbReference type="SAM" id="MobiDB-lite"/>
    </source>
</evidence>
<dbReference type="Proteomes" id="UP000199288">
    <property type="component" value="Unassembled WGS sequence"/>
</dbReference>
<evidence type="ECO:0000313" key="3">
    <source>
        <dbReference type="EMBL" id="SEA68569.1"/>
    </source>
</evidence>
<dbReference type="Gene3D" id="3.40.50.720">
    <property type="entry name" value="NAD(P)-binding Rossmann-like Domain"/>
    <property type="match status" value="1"/>
</dbReference>
<protein>
    <submittedName>
        <fullName evidence="3">Adenylyltransferase and sulfurtransferase</fullName>
    </submittedName>
</protein>
<dbReference type="GO" id="GO:0008146">
    <property type="term" value="F:sulfotransferase activity"/>
    <property type="evidence" value="ECO:0007669"/>
    <property type="project" value="TreeGrafter"/>
</dbReference>
<dbReference type="AlphaFoldDB" id="A0A1H4D827"/>
<sequence length="291" mass="30142">MNITVPLKRPRVPLTRDQSERYLRTRLVPGLGEEGQERLLAARVLVVGAGGLGSPVLLYLAAAGIGHITIADADAVEATNLQRQIVHSRAGVGTAKTASAAARIRGLNADVEVRERGFVTAADVAAEVADHDLVLECSDTFDTKFLVADACAAAGVPLVWGTIVATTFQVGAFWSAPPAGVPACSLRDLYPAAPPAGSTPSSAEVGVLGAACGQAGSAMATEAIKLIAGFGEPLLGRILIADVAAARWNTVEYVAAVRRESAERARAAQILADDQPAMPDDDLGEGRHDHD</sequence>
<dbReference type="EMBL" id="FNQV01000015">
    <property type="protein sequence ID" value="SEA68569.1"/>
    <property type="molecule type" value="Genomic_DNA"/>
</dbReference>
<dbReference type="OrthoDB" id="9804286at2"/>
<name>A0A1H4D827_9ACTO</name>
<proteinExistence type="predicted"/>
<dbReference type="GO" id="GO:0005829">
    <property type="term" value="C:cytosol"/>
    <property type="evidence" value="ECO:0007669"/>
    <property type="project" value="TreeGrafter"/>
</dbReference>
<evidence type="ECO:0000313" key="4">
    <source>
        <dbReference type="Proteomes" id="UP000199288"/>
    </source>
</evidence>
<accession>A0A1H4D827</accession>
<dbReference type="CDD" id="cd00757">
    <property type="entry name" value="ThiF_MoeB_HesA_family"/>
    <property type="match status" value="1"/>
</dbReference>
<dbReference type="GO" id="GO:0016779">
    <property type="term" value="F:nucleotidyltransferase activity"/>
    <property type="evidence" value="ECO:0007669"/>
    <property type="project" value="UniProtKB-KW"/>
</dbReference>
<dbReference type="PANTHER" id="PTHR10953:SF102">
    <property type="entry name" value="ADENYLYLTRANSFERASE AND SULFURTRANSFERASE MOCS3"/>
    <property type="match status" value="1"/>
</dbReference>
<feature type="domain" description="THIF-type NAD/FAD binding fold" evidence="2">
    <location>
        <begin position="23"/>
        <end position="252"/>
    </location>
</feature>
<dbReference type="InterPro" id="IPR045886">
    <property type="entry name" value="ThiF/MoeB/HesA"/>
</dbReference>
<gene>
    <name evidence="3" type="ORF">SAMN02910418_02169</name>
</gene>
<dbReference type="GO" id="GO:0004792">
    <property type="term" value="F:thiosulfate-cyanide sulfurtransferase activity"/>
    <property type="evidence" value="ECO:0007669"/>
    <property type="project" value="TreeGrafter"/>
</dbReference>
<dbReference type="InterPro" id="IPR035985">
    <property type="entry name" value="Ubiquitin-activating_enz"/>
</dbReference>
<dbReference type="Pfam" id="PF00899">
    <property type="entry name" value="ThiF"/>
    <property type="match status" value="1"/>
</dbReference>
<dbReference type="InterPro" id="IPR000594">
    <property type="entry name" value="ThiF_NAD_FAD-bd"/>
</dbReference>
<reference evidence="4" key="1">
    <citation type="submission" date="2016-10" db="EMBL/GenBank/DDBJ databases">
        <authorList>
            <person name="Varghese N."/>
            <person name="Submissions S."/>
        </authorList>
    </citation>
    <scope>NUCLEOTIDE SEQUENCE [LARGE SCALE GENOMIC DNA]</scope>
    <source>
        <strain evidence="4">KPR-1</strain>
    </source>
</reference>
<dbReference type="SUPFAM" id="SSF69572">
    <property type="entry name" value="Activating enzymes of the ubiquitin-like proteins"/>
    <property type="match status" value="1"/>
</dbReference>
<evidence type="ECO:0000259" key="2">
    <source>
        <dbReference type="Pfam" id="PF00899"/>
    </source>
</evidence>
<dbReference type="RefSeq" id="WP_092565788.1">
    <property type="nucleotide sequence ID" value="NZ_FNQV01000015.1"/>
</dbReference>
<feature type="region of interest" description="Disordered" evidence="1">
    <location>
        <begin position="269"/>
        <end position="291"/>
    </location>
</feature>
<keyword evidence="3" id="KW-0548">Nucleotidyltransferase</keyword>
<dbReference type="GO" id="GO:0008641">
    <property type="term" value="F:ubiquitin-like modifier activating enzyme activity"/>
    <property type="evidence" value="ECO:0007669"/>
    <property type="project" value="InterPro"/>
</dbReference>